<organism evidence="2 3">
    <name type="scientific">Mycobacterium lehmannii</name>
    <dbReference type="NCBI Taxonomy" id="2048550"/>
    <lineage>
        <taxon>Bacteria</taxon>
        <taxon>Bacillati</taxon>
        <taxon>Actinomycetota</taxon>
        <taxon>Actinomycetes</taxon>
        <taxon>Mycobacteriales</taxon>
        <taxon>Mycobacteriaceae</taxon>
        <taxon>Mycobacterium</taxon>
    </lineage>
</organism>
<dbReference type="Proteomes" id="UP000053707">
    <property type="component" value="Unassembled WGS sequence"/>
</dbReference>
<name>A0A124EPZ1_9MYCO</name>
<dbReference type="GeneID" id="27917253"/>
<evidence type="ECO:0000313" key="3">
    <source>
        <dbReference type="Proteomes" id="UP000053707"/>
    </source>
</evidence>
<dbReference type="AlphaFoldDB" id="A0A124EPZ1"/>
<sequence length="147" mass="15063">MTTVRWSASALCASVMVAVALFGQAEAAATPSSGVQARTLSEATVDGIDYVTREITIAPGGSTGWHYHDGRVYGVIREGTLTHDAAANCAPDGVYPPGAPITEATGPGNVHIGRNLGPAPLVMWVLYIKPAGTPLSVDMPDPGCGFA</sequence>
<feature type="chain" id="PRO_5007171160" evidence="1">
    <location>
        <begin position="28"/>
        <end position="147"/>
    </location>
</feature>
<dbReference type="RefSeq" id="WP_064395224.1">
    <property type="nucleotide sequence ID" value="NZ_LQIR01000011.1"/>
</dbReference>
<protein>
    <submittedName>
        <fullName evidence="2">Cupin</fullName>
    </submittedName>
</protein>
<accession>A0A124EPZ1</accession>
<dbReference type="InterPro" id="IPR011051">
    <property type="entry name" value="RmlC_Cupin_sf"/>
</dbReference>
<evidence type="ECO:0000313" key="2">
    <source>
        <dbReference type="EMBL" id="KUI18726.1"/>
    </source>
</evidence>
<keyword evidence="1" id="KW-0732">Signal</keyword>
<comment type="caution">
    <text evidence="2">The sequence shown here is derived from an EMBL/GenBank/DDBJ whole genome shotgun (WGS) entry which is preliminary data.</text>
</comment>
<feature type="signal peptide" evidence="1">
    <location>
        <begin position="1"/>
        <end position="27"/>
    </location>
</feature>
<dbReference type="EMBL" id="LQIR01000011">
    <property type="protein sequence ID" value="KUI18726.1"/>
    <property type="molecule type" value="Genomic_DNA"/>
</dbReference>
<gene>
    <name evidence="2" type="ORF">AU192_18945</name>
</gene>
<dbReference type="Gene3D" id="2.60.120.10">
    <property type="entry name" value="Jelly Rolls"/>
    <property type="match status" value="1"/>
</dbReference>
<dbReference type="InterPro" id="IPR014710">
    <property type="entry name" value="RmlC-like_jellyroll"/>
</dbReference>
<keyword evidence="3" id="KW-1185">Reference proteome</keyword>
<reference evidence="2 3" key="1">
    <citation type="submission" date="2016-01" db="EMBL/GenBank/DDBJ databases">
        <authorList>
            <consortium name="TB Trials Study Group"/>
            <person name="Sutton G."/>
            <person name="Brinkac L."/>
            <person name="Sanka R."/>
            <person name="Adams M."/>
            <person name="Lau E.L."/>
            <person name="Macaden R."/>
            <person name="Grewal H.M.S."/>
        </authorList>
    </citation>
    <scope>NUCLEOTIDE SEQUENCE [LARGE SCALE GENOMIC DNA]</scope>
    <source>
        <strain evidence="2 3">IS-1744</strain>
    </source>
</reference>
<dbReference type="SUPFAM" id="SSF51182">
    <property type="entry name" value="RmlC-like cupins"/>
    <property type="match status" value="1"/>
</dbReference>
<evidence type="ECO:0000256" key="1">
    <source>
        <dbReference type="SAM" id="SignalP"/>
    </source>
</evidence>
<proteinExistence type="predicted"/>